<dbReference type="RefSeq" id="WP_273947749.1">
    <property type="nucleotide sequence ID" value="NZ_JAQSIP010000001.1"/>
</dbReference>
<dbReference type="Proteomes" id="UP001528673">
    <property type="component" value="Unassembled WGS sequence"/>
</dbReference>
<sequence length="397" mass="44598">MTHPPLLRPSTERRQFLRQTLAASPALALACQPSAWAQGGSETAGVAPPKAPTAPRNAVLPLRFPRDFGSHPEQAIEWWYITGNAAAGERLFGFQLTFFRAKVRGNERLRSAFAAHQLILGHAALTDLQGQRLWHEQRSARQGLGLSQAAEDDTNLLLHPWTLKRQTMPSGSRYEARLRSAHFSLLLDFQATQPVLLQGQQGWSQKGPAAAQFSHYYSEPQMAVTGELVLEGRRYRLNTPSSDLSQPGRAWLDHEWSDQLMSGEAQGWDWLGMNLFDGTALMAFRMRHKDGSTQWDASTWRGPDGRTHSAPRGSTHWVPGARWRSPRTQADYPIEWTLTCPLGEFRVKALLADQELDSRHSTGNVYWEGLSELYDLQGRCVGRGYVELTGYAEMLRL</sequence>
<dbReference type="PANTHER" id="PTHR38591:SF1">
    <property type="entry name" value="BLL1000 PROTEIN"/>
    <property type="match status" value="1"/>
</dbReference>
<dbReference type="SUPFAM" id="SSF159245">
    <property type="entry name" value="AttH-like"/>
    <property type="match status" value="1"/>
</dbReference>
<evidence type="ECO:0000256" key="1">
    <source>
        <dbReference type="SAM" id="MobiDB-lite"/>
    </source>
</evidence>
<dbReference type="Pfam" id="PF17186">
    <property type="entry name" value="Lipocalin_9"/>
    <property type="match status" value="1"/>
</dbReference>
<evidence type="ECO:0000256" key="2">
    <source>
        <dbReference type="SAM" id="SignalP"/>
    </source>
</evidence>
<organism evidence="4 5">
    <name type="scientific">Curvibacter cyanobacteriorum</name>
    <dbReference type="NCBI Taxonomy" id="3026422"/>
    <lineage>
        <taxon>Bacteria</taxon>
        <taxon>Pseudomonadati</taxon>
        <taxon>Pseudomonadota</taxon>
        <taxon>Betaproteobacteria</taxon>
        <taxon>Burkholderiales</taxon>
        <taxon>Comamonadaceae</taxon>
        <taxon>Curvibacter</taxon>
    </lineage>
</organism>
<dbReference type="Pfam" id="PF07143">
    <property type="entry name" value="CrtC"/>
    <property type="match status" value="1"/>
</dbReference>
<reference evidence="4 5" key="1">
    <citation type="submission" date="2023-02" db="EMBL/GenBank/DDBJ databases">
        <title>Bacterial whole genomic sequence of Curvibacter sp. HBC61.</title>
        <authorList>
            <person name="Le V."/>
            <person name="Ko S.-R."/>
            <person name="Ahn C.-Y."/>
            <person name="Oh H.-M."/>
        </authorList>
    </citation>
    <scope>NUCLEOTIDE SEQUENCE [LARGE SCALE GENOMIC DNA]</scope>
    <source>
        <strain evidence="4 5">HBC61</strain>
    </source>
</reference>
<comment type="caution">
    <text evidence="4">The sequence shown here is derived from an EMBL/GenBank/DDBJ whole genome shotgun (WGS) entry which is preliminary data.</text>
</comment>
<keyword evidence="5" id="KW-1185">Reference proteome</keyword>
<feature type="domain" description="AttH" evidence="3">
    <location>
        <begin position="76"/>
        <end position="258"/>
    </location>
</feature>
<evidence type="ECO:0000259" key="3">
    <source>
        <dbReference type="Pfam" id="PF07143"/>
    </source>
</evidence>
<dbReference type="InterPro" id="IPR006311">
    <property type="entry name" value="TAT_signal"/>
</dbReference>
<evidence type="ECO:0000313" key="5">
    <source>
        <dbReference type="Proteomes" id="UP001528673"/>
    </source>
</evidence>
<feature type="chain" id="PRO_5047137594" evidence="2">
    <location>
        <begin position="38"/>
        <end position="397"/>
    </location>
</feature>
<evidence type="ECO:0000313" key="4">
    <source>
        <dbReference type="EMBL" id="MDD0836943.1"/>
    </source>
</evidence>
<accession>A0ABT5MSC5</accession>
<feature type="region of interest" description="Disordered" evidence="1">
    <location>
        <begin position="295"/>
        <end position="316"/>
    </location>
</feature>
<feature type="signal peptide" evidence="2">
    <location>
        <begin position="1"/>
        <end position="37"/>
    </location>
</feature>
<dbReference type="PANTHER" id="PTHR38591">
    <property type="entry name" value="HYDROLASE"/>
    <property type="match status" value="1"/>
</dbReference>
<dbReference type="PROSITE" id="PS51318">
    <property type="entry name" value="TAT"/>
    <property type="match status" value="1"/>
</dbReference>
<keyword evidence="2" id="KW-0732">Signal</keyword>
<protein>
    <submittedName>
        <fullName evidence="4">Carotenoid 1,2-hydratase</fullName>
    </submittedName>
</protein>
<gene>
    <name evidence="4" type="ORF">PSQ40_00010</name>
</gene>
<proteinExistence type="predicted"/>
<dbReference type="InterPro" id="IPR010791">
    <property type="entry name" value="AttH_dom"/>
</dbReference>
<dbReference type="InterPro" id="IPR023374">
    <property type="entry name" value="AttH-like_dom_sf"/>
</dbReference>
<dbReference type="EMBL" id="JAQSIP010000001">
    <property type="protein sequence ID" value="MDD0836943.1"/>
    <property type="molecule type" value="Genomic_DNA"/>
</dbReference>
<name>A0ABT5MSC5_9BURK</name>
<dbReference type="Gene3D" id="2.40.370.10">
    <property type="entry name" value="AttH-like domain"/>
    <property type="match status" value="2"/>
</dbReference>